<dbReference type="PRINTS" id="PR00143">
    <property type="entry name" value="CITRTSNTHASE"/>
</dbReference>
<reference evidence="4" key="1">
    <citation type="submission" date="2016-10" db="EMBL/GenBank/DDBJ databases">
        <title>Comparative genomics uncovers the prolific and rare metabolic potential of the cyanobacterial genus Moorea.</title>
        <authorList>
            <person name="Leao T."/>
            <person name="Castelao G."/>
            <person name="Korobeynikov A."/>
            <person name="Monroe E.A."/>
            <person name="Podell S."/>
            <person name="Glukhov E."/>
            <person name="Allen E."/>
            <person name="Gerwick W.H."/>
            <person name="Gerwick L."/>
        </authorList>
    </citation>
    <scope>NUCLEOTIDE SEQUENCE [LARGE SCALE GENOMIC DNA]</scope>
    <source>
        <strain evidence="4">JHB</strain>
    </source>
</reference>
<dbReference type="EMBL" id="CP017708">
    <property type="protein sequence ID" value="AOY79174.1"/>
    <property type="molecule type" value="Genomic_DNA"/>
</dbReference>
<dbReference type="PANTHER" id="PTHR42871:SF1">
    <property type="entry name" value="CITRATE SYNTHASE"/>
    <property type="match status" value="1"/>
</dbReference>
<dbReference type="Proteomes" id="UP000176944">
    <property type="component" value="Chromosome"/>
</dbReference>
<sequence>MEHSHLTIILPDGSSHPIPIYLTNTGQTLICGKTVAKTTGYQIYDSELRHTTTELANLSYLDAEALELYYRGIPIQLVVDNCDYLDTIILLYESHLPSQEEKQWFKEQLAKNSLLDQKIIKGLKSVISSFSPHANPVAILSSGLSYLSGECSLPLRNQGEQLEAILKALAITPILVGMILQHVKQQPLVLPQDVGCYGQNYDYINNLLGMICGFGKVTDEQRSLMDTLMVLHADAGLSPSTFAAKQNISNGTGMWRSLISALNALSGDKHGGANFRVLQMFQEIADADGDLEDKIRNYIQQSLDKKQKIPGLGHIEFKGIDPRARILGKICNQMVEEGKGDTFMHIAREMHKQIDTIPYFDKIKPNVDFYSGVLWKNLGIPDQLMTVMFYCSRIAGYIANICLATEKSTIVFPNQAYVGKTNLFFNDVEPSTSGVIPLFPALKHSAVS</sequence>
<dbReference type="InterPro" id="IPR016143">
    <property type="entry name" value="Citrate_synth-like_sm_a-sub"/>
</dbReference>
<evidence type="ECO:0000256" key="1">
    <source>
        <dbReference type="ARBA" id="ARBA00004751"/>
    </source>
</evidence>
<dbReference type="SUPFAM" id="SSF48256">
    <property type="entry name" value="Citrate synthase"/>
    <property type="match status" value="1"/>
</dbReference>
<evidence type="ECO:0000313" key="4">
    <source>
        <dbReference type="Proteomes" id="UP000176944"/>
    </source>
</evidence>
<dbReference type="PANTHER" id="PTHR42871">
    <property type="entry name" value="CITRATE SYNTHASE"/>
    <property type="match status" value="1"/>
</dbReference>
<evidence type="ECO:0000313" key="3">
    <source>
        <dbReference type="EMBL" id="AOY79174.1"/>
    </source>
</evidence>
<dbReference type="InterPro" id="IPR016142">
    <property type="entry name" value="Citrate_synth-like_lrg_a-sub"/>
</dbReference>
<protein>
    <recommendedName>
        <fullName evidence="2">citrate synthase (unknown stereospecificity)</fullName>
        <ecNumber evidence="2">2.3.3.16</ecNumber>
    </recommendedName>
</protein>
<dbReference type="GO" id="GO:0006099">
    <property type="term" value="P:tricarboxylic acid cycle"/>
    <property type="evidence" value="ECO:0007669"/>
    <property type="project" value="UniProtKB-UniPathway"/>
</dbReference>
<comment type="pathway">
    <text evidence="1">Carbohydrate metabolism; tricarboxylic acid cycle; isocitrate from oxaloacetate: step 1/2.</text>
</comment>
<dbReference type="Gene3D" id="1.10.580.10">
    <property type="entry name" value="Citrate Synthase, domain 1"/>
    <property type="match status" value="1"/>
</dbReference>
<gene>
    <name evidence="3" type="ORF">BJP36_03845</name>
</gene>
<dbReference type="InterPro" id="IPR002020">
    <property type="entry name" value="Citrate_synthase"/>
</dbReference>
<organism evidence="3 4">
    <name type="scientific">Moorena producens (strain JHB)</name>
    <dbReference type="NCBI Taxonomy" id="1454205"/>
    <lineage>
        <taxon>Bacteria</taxon>
        <taxon>Bacillati</taxon>
        <taxon>Cyanobacteriota</taxon>
        <taxon>Cyanophyceae</taxon>
        <taxon>Coleofasciculales</taxon>
        <taxon>Coleofasciculaceae</taxon>
        <taxon>Moorena</taxon>
    </lineage>
</organism>
<dbReference type="Pfam" id="PF00285">
    <property type="entry name" value="Citrate_synt"/>
    <property type="match status" value="1"/>
</dbReference>
<dbReference type="EC" id="2.3.3.16" evidence="2"/>
<evidence type="ECO:0000256" key="2">
    <source>
        <dbReference type="ARBA" id="ARBA00012972"/>
    </source>
</evidence>
<dbReference type="AlphaFoldDB" id="A0A1D9FV74"/>
<proteinExistence type="predicted"/>
<dbReference type="GO" id="GO:0036440">
    <property type="term" value="F:citrate synthase activity"/>
    <property type="evidence" value="ECO:0007669"/>
    <property type="project" value="UniProtKB-EC"/>
</dbReference>
<dbReference type="UniPathway" id="UPA00223"/>
<dbReference type="InterPro" id="IPR036969">
    <property type="entry name" value="Citrate_synthase_sf"/>
</dbReference>
<accession>A0A1D9FV74</accession>
<dbReference type="Gene3D" id="1.10.230.10">
    <property type="entry name" value="Cytochrome P450-Terp, domain 2"/>
    <property type="match status" value="1"/>
</dbReference>
<name>A0A1D9FV74_MOOP1</name>